<dbReference type="KEGG" id="jre:108983473"/>
<dbReference type="PANTHER" id="PTHR47074:SF48">
    <property type="entry name" value="POLYNUCLEOTIDYL TRANSFERASE, RIBONUCLEASE H-LIKE SUPERFAMILY PROTEIN"/>
    <property type="match status" value="1"/>
</dbReference>
<dbReference type="Pfam" id="PF13456">
    <property type="entry name" value="RVT_3"/>
    <property type="match status" value="1"/>
</dbReference>
<dbReference type="PANTHER" id="PTHR47074">
    <property type="entry name" value="BNAC02G40300D PROTEIN"/>
    <property type="match status" value="1"/>
</dbReference>
<gene>
    <name evidence="2" type="primary">LOC108983473</name>
</gene>
<dbReference type="Proteomes" id="UP000235220">
    <property type="component" value="Chromosome 10"/>
</dbReference>
<dbReference type="InterPro" id="IPR036397">
    <property type="entry name" value="RNaseH_sf"/>
</dbReference>
<dbReference type="InterPro" id="IPR012337">
    <property type="entry name" value="RNaseH-like_sf"/>
</dbReference>
<keyword evidence="1" id="KW-1185">Reference proteome</keyword>
<sequence>MWSMNVPAATKLFMWRAVSDLLPTRKNLLKKKIVEDPLCPICNSNEETISHVMWSCPATVDVWGDTRSPISKWPSGDCNFEQKWLDLCRVMDQESIEKVAVIMRGIWYRRNKYVFENKFWRPGNVVQMAVTGLEDYYSVNEKKTGLNKGKGEDRGKSHWRCPVDVDFKVNFDGAFDQSSSKIGMGVVIRDKKGEVVAALSASRREGQNAFVAEGMALWRAMELCLEIGMVDVEFEGDSKELIEAVMSDEEEDSRWGHIVEDIKQLRHQYNNWKVVFNYRESNEVAHNLAKMALLIDEELVWIEEVPSSIHQYIVKDNLCNDLQ</sequence>
<evidence type="ECO:0000313" key="1">
    <source>
        <dbReference type="Proteomes" id="UP000235220"/>
    </source>
</evidence>
<dbReference type="Gramene" id="Jr10_14440_p1">
    <property type="protein sequence ID" value="cds.Jr10_14440_p1"/>
    <property type="gene ID" value="Jr10_14440"/>
</dbReference>
<accession>A0A6P9ETQ1</accession>
<dbReference type="Pfam" id="PF13966">
    <property type="entry name" value="zf-RVT"/>
    <property type="match status" value="1"/>
</dbReference>
<name>A0A6P9ETQ1_JUGRE</name>
<reference evidence="2" key="1">
    <citation type="submission" date="2025-08" db="UniProtKB">
        <authorList>
            <consortium name="RefSeq"/>
        </authorList>
    </citation>
    <scope>IDENTIFICATION</scope>
    <source>
        <tissue evidence="2">Leaves</tissue>
    </source>
</reference>
<dbReference type="Gene3D" id="3.30.420.10">
    <property type="entry name" value="Ribonuclease H-like superfamily/Ribonuclease H"/>
    <property type="match status" value="1"/>
</dbReference>
<evidence type="ECO:0000313" key="2">
    <source>
        <dbReference type="RefSeq" id="XP_035551034.1"/>
    </source>
</evidence>
<protein>
    <submittedName>
        <fullName evidence="2">Uncharacterized protein LOC108983473</fullName>
    </submittedName>
</protein>
<dbReference type="AlphaFoldDB" id="A0A6P9ETQ1"/>
<dbReference type="GeneID" id="108983473"/>
<dbReference type="OrthoDB" id="1745333at2759"/>
<dbReference type="GO" id="GO:0003676">
    <property type="term" value="F:nucleic acid binding"/>
    <property type="evidence" value="ECO:0007669"/>
    <property type="project" value="InterPro"/>
</dbReference>
<dbReference type="SUPFAM" id="SSF53098">
    <property type="entry name" value="Ribonuclease H-like"/>
    <property type="match status" value="1"/>
</dbReference>
<organism evidence="1 2">
    <name type="scientific">Juglans regia</name>
    <name type="common">English walnut</name>
    <dbReference type="NCBI Taxonomy" id="51240"/>
    <lineage>
        <taxon>Eukaryota</taxon>
        <taxon>Viridiplantae</taxon>
        <taxon>Streptophyta</taxon>
        <taxon>Embryophyta</taxon>
        <taxon>Tracheophyta</taxon>
        <taxon>Spermatophyta</taxon>
        <taxon>Magnoliopsida</taxon>
        <taxon>eudicotyledons</taxon>
        <taxon>Gunneridae</taxon>
        <taxon>Pentapetalae</taxon>
        <taxon>rosids</taxon>
        <taxon>fabids</taxon>
        <taxon>Fagales</taxon>
        <taxon>Juglandaceae</taxon>
        <taxon>Juglans</taxon>
    </lineage>
</organism>
<dbReference type="CDD" id="cd06222">
    <property type="entry name" value="RNase_H_like"/>
    <property type="match status" value="1"/>
</dbReference>
<dbReference type="InterPro" id="IPR002156">
    <property type="entry name" value="RNaseH_domain"/>
</dbReference>
<proteinExistence type="predicted"/>
<dbReference type="InterPro" id="IPR052929">
    <property type="entry name" value="RNase_H-like_EbsB-rel"/>
</dbReference>
<dbReference type="RefSeq" id="XP_035551034.1">
    <property type="nucleotide sequence ID" value="XM_035695141.1"/>
</dbReference>
<dbReference type="InterPro" id="IPR026960">
    <property type="entry name" value="RVT-Znf"/>
</dbReference>
<dbReference type="GO" id="GO:0004523">
    <property type="term" value="F:RNA-DNA hybrid ribonuclease activity"/>
    <property type="evidence" value="ECO:0007669"/>
    <property type="project" value="InterPro"/>
</dbReference>
<dbReference type="InterPro" id="IPR044730">
    <property type="entry name" value="RNase_H-like_dom_plant"/>
</dbReference>